<evidence type="ECO:0008006" key="2">
    <source>
        <dbReference type="Google" id="ProtNLM"/>
    </source>
</evidence>
<dbReference type="InterPro" id="IPR030807">
    <property type="entry name" value="Methyltran_NanM"/>
</dbReference>
<dbReference type="InterPro" id="IPR029063">
    <property type="entry name" value="SAM-dependent_MTases_sf"/>
</dbReference>
<dbReference type="NCBIfam" id="TIGR04371">
    <property type="entry name" value="methyltran_NanM"/>
    <property type="match status" value="1"/>
</dbReference>
<name>A0A2X0SJD6_9PROT</name>
<dbReference type="AlphaFoldDB" id="A0A2X0SJD6"/>
<dbReference type="EMBL" id="LS423452">
    <property type="protein sequence ID" value="SPS05936.1"/>
    <property type="molecule type" value="Genomic_DNA"/>
</dbReference>
<organism evidence="1">
    <name type="scientific">Candidatus Nitrotoga fabula</name>
    <dbReference type="NCBI Taxonomy" id="2182327"/>
    <lineage>
        <taxon>Bacteria</taxon>
        <taxon>Pseudomonadati</taxon>
        <taxon>Pseudomonadota</taxon>
        <taxon>Betaproteobacteria</taxon>
        <taxon>Nitrosomonadales</taxon>
        <taxon>Gallionellaceae</taxon>
        <taxon>Candidatus Nitrotoga</taxon>
    </lineage>
</organism>
<dbReference type="SUPFAM" id="SSF53335">
    <property type="entry name" value="S-adenosyl-L-methionine-dependent methyltransferases"/>
    <property type="match status" value="1"/>
</dbReference>
<gene>
    <name evidence="1" type="ORF">NITFAB_1526</name>
</gene>
<protein>
    <recommendedName>
        <fullName evidence="2">Sugar O-methyltransferase</fullName>
    </recommendedName>
</protein>
<proteinExistence type="predicted"/>
<evidence type="ECO:0000313" key="1">
    <source>
        <dbReference type="EMBL" id="SPS05936.1"/>
    </source>
</evidence>
<reference evidence="1" key="1">
    <citation type="submission" date="2018-05" db="EMBL/GenBank/DDBJ databases">
        <authorList>
            <person name="Lanie J.A."/>
            <person name="Ng W.-L."/>
            <person name="Kazmierczak K.M."/>
            <person name="Andrzejewski T.M."/>
            <person name="Davidsen T.M."/>
            <person name="Wayne K.J."/>
            <person name="Tettelin H."/>
            <person name="Glass J.I."/>
            <person name="Rusch D."/>
            <person name="Podicherti R."/>
            <person name="Tsui H.-C.T."/>
            <person name="Winkler M.E."/>
        </authorList>
    </citation>
    <scope>NUCLEOTIDE SEQUENCE</scope>
    <source>
        <strain evidence="1">KNB</strain>
    </source>
</reference>
<sequence length="370" mass="42492">MHPIPMTDQNLFLRIQDNFLASKQSINPNDIGNHWNRYFNRKKSSKFFDPHYLENFRAPSMHRLSDGCDDQASWQKTVSRLFILLRSQPLHTLNLLSEARIGRPPCVKIDGHCYNHHDLSLVYYALQIQPHIENTANPVFCEIGSGFGGLAHKLKILLPAAKIILIDLPEAAAITTYYLASLNPHLKLLTYLDFRKTPNKEGEFNDLFQSDFDFAVLPPEMLAEMPARFCDAFINTRSMMEMKFATIQHYFAQIHEKTRHGGIFYNVNRYAKDTVGECIRLRDYPYDKQWEVIGSHPSLLQSHIHELITKRTGTGSNSVTRILHTLPDKAYLQRYEGIPHDQAAKPGDQPLQAQVDHIGGNCRRISCLFC</sequence>
<accession>A0A2X0SJD6</accession>